<keyword evidence="1" id="KW-1133">Transmembrane helix</keyword>
<dbReference type="InterPro" id="IPR017938">
    <property type="entry name" value="Riboflavin_synthase-like_b-brl"/>
</dbReference>
<dbReference type="InterPro" id="IPR017927">
    <property type="entry name" value="FAD-bd_FR_type"/>
</dbReference>
<dbReference type="AlphaFoldDB" id="A0A2H0VEF8"/>
<dbReference type="CDD" id="cd00322">
    <property type="entry name" value="FNR_like"/>
    <property type="match status" value="1"/>
</dbReference>
<dbReference type="PANTHER" id="PTHR47354">
    <property type="entry name" value="NADH OXIDOREDUCTASE HCR"/>
    <property type="match status" value="1"/>
</dbReference>
<protein>
    <submittedName>
        <fullName evidence="3">Oxidoreductase</fullName>
    </submittedName>
</protein>
<feature type="transmembrane region" description="Helical" evidence="1">
    <location>
        <begin position="195"/>
        <end position="214"/>
    </location>
</feature>
<feature type="domain" description="FAD-binding FR-type" evidence="2">
    <location>
        <begin position="266"/>
        <end position="371"/>
    </location>
</feature>
<comment type="caution">
    <text evidence="3">The sequence shown here is derived from an EMBL/GenBank/DDBJ whole genome shotgun (WGS) entry which is preliminary data.</text>
</comment>
<dbReference type="SUPFAM" id="SSF52343">
    <property type="entry name" value="Ferredoxin reductase-like, C-terminal NADP-linked domain"/>
    <property type="match status" value="1"/>
</dbReference>
<sequence length="506" mass="56620">MTKKINDFLNSTTMYRLVLYGLALLSTLAIVLSFAGDLYQSGLSLIFSALILLVTCQTSNKLLAWLFKTAANTESSLITALILFLILPPAQTTSGSWILILAAALAMSSKYLLAILEKHLFNPAAVSVLILSLLGISRASWWIGIGNWILIGATLFLGLLIVKKIRRFSMFFAFLASASAVIFFVAHSGDYPITKLLWELSFLWPTIFFASIMFTEPFTTPPSGRLQVAYGVMVGLLFGWPFKIGFLYSSPELALVAGNLFSYIVSPKYKLRLKLKERLEVGRNIFEFIFLPNKAFSFVPGQYLEWTLPHPRPDSRGNRRYFTVASSPTEQDVRIGVKIPMKASSFKTALRAMRPGANLVATQLAGDFILPKNLDKKIIGIAGGIGITPFRSMVKAMLDREEKRDFVIFYTCAHPSEFVFGKIFKKAKPLGVRLKYVITDPENTPQKWDGHTGFLNSEIISTDCPDFLDRKFFLSGPNTMVDTYRRVLKKMGVSGWNIITDYFPGY</sequence>
<dbReference type="InterPro" id="IPR050415">
    <property type="entry name" value="MRET"/>
</dbReference>
<organism evidence="3 4">
    <name type="scientific">Candidatus Doudnabacteria bacterium CG10_big_fil_rev_8_21_14_0_10_41_10</name>
    <dbReference type="NCBI Taxonomy" id="1974551"/>
    <lineage>
        <taxon>Bacteria</taxon>
        <taxon>Candidatus Doudnaibacteriota</taxon>
    </lineage>
</organism>
<reference evidence="4" key="1">
    <citation type="submission" date="2017-09" db="EMBL/GenBank/DDBJ databases">
        <title>Depth-based differentiation of microbial function through sediment-hosted aquifers and enrichment of novel symbionts in the deep terrestrial subsurface.</title>
        <authorList>
            <person name="Probst A.J."/>
            <person name="Ladd B."/>
            <person name="Jarett J.K."/>
            <person name="Geller-Mcgrath D.E."/>
            <person name="Sieber C.M.K."/>
            <person name="Emerson J.B."/>
            <person name="Anantharaman K."/>
            <person name="Thomas B.C."/>
            <person name="Malmstrom R."/>
            <person name="Stieglmeier M."/>
            <person name="Klingl A."/>
            <person name="Woyke T."/>
            <person name="Ryan C.M."/>
            <person name="Banfield J.F."/>
        </authorList>
    </citation>
    <scope>NUCLEOTIDE SEQUENCE [LARGE SCALE GENOMIC DNA]</scope>
</reference>
<proteinExistence type="predicted"/>
<evidence type="ECO:0000313" key="3">
    <source>
        <dbReference type="EMBL" id="PIR96729.1"/>
    </source>
</evidence>
<name>A0A2H0VEF8_9BACT</name>
<keyword evidence="1" id="KW-0472">Membrane</keyword>
<evidence type="ECO:0000259" key="2">
    <source>
        <dbReference type="PROSITE" id="PS51384"/>
    </source>
</evidence>
<accession>A0A2H0VEF8</accession>
<evidence type="ECO:0000256" key="1">
    <source>
        <dbReference type="SAM" id="Phobius"/>
    </source>
</evidence>
<keyword evidence="1" id="KW-0812">Transmembrane</keyword>
<dbReference type="Gene3D" id="3.40.50.80">
    <property type="entry name" value="Nucleotide-binding domain of ferredoxin-NADP reductase (FNR) module"/>
    <property type="match status" value="1"/>
</dbReference>
<evidence type="ECO:0000313" key="4">
    <source>
        <dbReference type="Proteomes" id="UP000230557"/>
    </source>
</evidence>
<feature type="transmembrane region" description="Helical" evidence="1">
    <location>
        <begin position="169"/>
        <end position="189"/>
    </location>
</feature>
<feature type="transmembrane region" description="Helical" evidence="1">
    <location>
        <begin position="142"/>
        <end position="162"/>
    </location>
</feature>
<dbReference type="PRINTS" id="PR00410">
    <property type="entry name" value="PHEHYDRXLASE"/>
</dbReference>
<dbReference type="Pfam" id="PF00175">
    <property type="entry name" value="NAD_binding_1"/>
    <property type="match status" value="1"/>
</dbReference>
<gene>
    <name evidence="3" type="ORF">COT91_05095</name>
</gene>
<dbReference type="GO" id="GO:0016491">
    <property type="term" value="F:oxidoreductase activity"/>
    <property type="evidence" value="ECO:0007669"/>
    <property type="project" value="InterPro"/>
</dbReference>
<dbReference type="PANTHER" id="PTHR47354:SF5">
    <property type="entry name" value="PROTEIN RFBI"/>
    <property type="match status" value="1"/>
</dbReference>
<dbReference type="SUPFAM" id="SSF63380">
    <property type="entry name" value="Riboflavin synthase domain-like"/>
    <property type="match status" value="1"/>
</dbReference>
<feature type="transmembrane region" description="Helical" evidence="1">
    <location>
        <begin position="38"/>
        <end position="56"/>
    </location>
</feature>
<dbReference type="Gene3D" id="2.40.30.10">
    <property type="entry name" value="Translation factors"/>
    <property type="match status" value="1"/>
</dbReference>
<dbReference type="InterPro" id="IPR039261">
    <property type="entry name" value="FNR_nucleotide-bd"/>
</dbReference>
<dbReference type="Proteomes" id="UP000230557">
    <property type="component" value="Unassembled WGS sequence"/>
</dbReference>
<feature type="transmembrane region" description="Helical" evidence="1">
    <location>
        <begin position="12"/>
        <end position="32"/>
    </location>
</feature>
<feature type="transmembrane region" description="Helical" evidence="1">
    <location>
        <begin position="226"/>
        <end position="242"/>
    </location>
</feature>
<dbReference type="PROSITE" id="PS51384">
    <property type="entry name" value="FAD_FR"/>
    <property type="match status" value="1"/>
</dbReference>
<dbReference type="EMBL" id="PFAJ01000065">
    <property type="protein sequence ID" value="PIR96729.1"/>
    <property type="molecule type" value="Genomic_DNA"/>
</dbReference>
<dbReference type="InterPro" id="IPR001433">
    <property type="entry name" value="OxRdtase_FAD/NAD-bd"/>
</dbReference>